<dbReference type="EMBL" id="MU394280">
    <property type="protein sequence ID" value="KAI6093499.1"/>
    <property type="molecule type" value="Genomic_DNA"/>
</dbReference>
<dbReference type="Proteomes" id="UP001497680">
    <property type="component" value="Unassembled WGS sequence"/>
</dbReference>
<proteinExistence type="predicted"/>
<keyword evidence="2" id="KW-1185">Reference proteome</keyword>
<accession>A0ACC0DL24</accession>
<protein>
    <submittedName>
        <fullName evidence="1">Uncharacterized protein</fullName>
    </submittedName>
</protein>
<evidence type="ECO:0000313" key="1">
    <source>
        <dbReference type="EMBL" id="KAI6093499.1"/>
    </source>
</evidence>
<organism evidence="1 2">
    <name type="scientific">Hypoxylon rubiginosum</name>
    <dbReference type="NCBI Taxonomy" id="110542"/>
    <lineage>
        <taxon>Eukaryota</taxon>
        <taxon>Fungi</taxon>
        <taxon>Dikarya</taxon>
        <taxon>Ascomycota</taxon>
        <taxon>Pezizomycotina</taxon>
        <taxon>Sordariomycetes</taxon>
        <taxon>Xylariomycetidae</taxon>
        <taxon>Xylariales</taxon>
        <taxon>Hypoxylaceae</taxon>
        <taxon>Hypoxylon</taxon>
    </lineage>
</organism>
<reference evidence="1 2" key="1">
    <citation type="journal article" date="2022" name="New Phytol.">
        <title>Ecological generalism drives hyperdiversity of secondary metabolite gene clusters in xylarialean endophytes.</title>
        <authorList>
            <person name="Franco M.E.E."/>
            <person name="Wisecaver J.H."/>
            <person name="Arnold A.E."/>
            <person name="Ju Y.M."/>
            <person name="Slot J.C."/>
            <person name="Ahrendt S."/>
            <person name="Moore L.P."/>
            <person name="Eastman K.E."/>
            <person name="Scott K."/>
            <person name="Konkel Z."/>
            <person name="Mondo S.J."/>
            <person name="Kuo A."/>
            <person name="Hayes R.D."/>
            <person name="Haridas S."/>
            <person name="Andreopoulos B."/>
            <person name="Riley R."/>
            <person name="LaButti K."/>
            <person name="Pangilinan J."/>
            <person name="Lipzen A."/>
            <person name="Amirebrahimi M."/>
            <person name="Yan J."/>
            <person name="Adam C."/>
            <person name="Keymanesh K."/>
            <person name="Ng V."/>
            <person name="Louie K."/>
            <person name="Northen T."/>
            <person name="Drula E."/>
            <person name="Henrissat B."/>
            <person name="Hsieh H.M."/>
            <person name="Youens-Clark K."/>
            <person name="Lutzoni F."/>
            <person name="Miadlikowska J."/>
            <person name="Eastwood D.C."/>
            <person name="Hamelin R.C."/>
            <person name="Grigoriev I.V."/>
            <person name="U'Ren J.M."/>
        </authorList>
    </citation>
    <scope>NUCLEOTIDE SEQUENCE [LARGE SCALE GENOMIC DNA]</scope>
    <source>
        <strain evidence="1 2">ER1909</strain>
    </source>
</reference>
<gene>
    <name evidence="1" type="ORF">F4821DRAFT_220740</name>
</gene>
<sequence length="1268" mass="139777">MGIFPGGKSTRINSPRHLTLRHSRRLAAAHQRKARLLAGTAATEDDDEVDPLLPGQQKLNSYWAPGLEAGPKHTITVTQDISANAGKETLSLNAEQSFFVDAPQFSLPEGSVHSTYPPPGYPDTNRILPHIVLTDPHLPWERLGSPSQGTNKELQLKVKSLLAKGVATDGDIPRNRVPWLVIFSFSQDELRLPPEDLDSIFQGTSDGVIKPVKQSGTLTVNMSIEDLWKLPTSDVVTPVTSKLGPLSMKDSRGDFIFVKPDLFTKFFQTEDPATGNPKTGDGPDTSQYQYMAHVRKINGQGMALAGVEDTAVFSIVVGNRAGQLDNETPATMCAHLVSIEGVEDMAWPEPSHKYVALCSLYSWNYTVLPANTLNVPDAFEQLGRTLNVLRAPDRPSQTSPSTTEQLVEKRLQDGYTLVRYCTQTGESTVALYRGPLTPSRVPPLENLTTSSNSGVDLQILDQQLGVMDITYSVAWQVGRTMALGNEAFTAALVRLRKWIHDYAEKESKLQAVKGMGDSVFRTRVDVLAGISSTVGKLGSIHLGNNGQGNDNLRQPEDPTGRQPVLYLPGGAKRRWQRRRLDFFPDLSFGSPLIRKKYPVHAAKAARYLGQSTTGGPYDETNDPVSTDYMIVLSWLLDRMFFAGVPAHYLIPDPSYLEAESLRFFSIDKNWRDALIDGALSLGNHYRDDVDRQAIKEALNEYINHTSEGQDHPVQIPSYGFYLRSDLVTMFPDLRVEVLPDNEALAASGETAPTGTPLLRHEIVADGVMMALMDREPGSDQFAKLVFTQPAHQQRFAIARDVNLDEVVVDIRRQYTVNQSIREGDDDRHKILKNIEYKRDNPDKNIFTWDSKPGSGLNDLRLIWPPRFAAAQLEQLQKYMTDTYIDADGVEKPYFQDDKPSSALFAMQLNDPVYNLTIDLKDHPPQEVAARPKPPTNPSSGLDTRTLGLMNTARAKRPRDRNGRAGRNPLKKDDNDDYGADFKRLSTYAPSRTALSRSLAPHIRTIPAASASTNSVRRLPQSTTTTMTASRKISPAPSLSSTKKKTQSVSSVDNYQAVVVAPSEPAGTPKYEVRVGSNIVGSWNIIRLNLVGGTEGTGGVYLPQDLVFSVVLHQSPVSQWQLVEVDIEVDLGDLGNSSSSNNNNDTTSTPHFLMSNYAGPGAHMLTNLRFNVLLTTPTIDSNNPSNVLRIRLIPRSSQGWVYATTVSELSFLLGLADVNVPDKRVDQFSVRSEARYMINSNGGLDESNILKVSNPDTVVTVVNPGCETS</sequence>
<evidence type="ECO:0000313" key="2">
    <source>
        <dbReference type="Proteomes" id="UP001497680"/>
    </source>
</evidence>
<name>A0ACC0DL24_9PEZI</name>
<comment type="caution">
    <text evidence="1">The sequence shown here is derived from an EMBL/GenBank/DDBJ whole genome shotgun (WGS) entry which is preliminary data.</text>
</comment>